<reference evidence="2" key="1">
    <citation type="journal article" date="2009" name="Nature">
        <title>Genome sequence and analysis of the Irish potato famine pathogen Phytophthora infestans.</title>
        <authorList>
            <consortium name="The Broad Institute Genome Sequencing Platform"/>
            <person name="Haas B.J."/>
            <person name="Kamoun S."/>
            <person name="Zody M.C."/>
            <person name="Jiang R.H."/>
            <person name="Handsaker R.E."/>
            <person name="Cano L.M."/>
            <person name="Grabherr M."/>
            <person name="Kodira C.D."/>
            <person name="Raffaele S."/>
            <person name="Torto-Alalibo T."/>
            <person name="Bozkurt T.O."/>
            <person name="Ah-Fong A.M."/>
            <person name="Alvarado L."/>
            <person name="Anderson V.L."/>
            <person name="Armstrong M.R."/>
            <person name="Avrova A."/>
            <person name="Baxter L."/>
            <person name="Beynon J."/>
            <person name="Boevink P.C."/>
            <person name="Bollmann S.R."/>
            <person name="Bos J.I."/>
            <person name="Bulone V."/>
            <person name="Cai G."/>
            <person name="Cakir C."/>
            <person name="Carrington J.C."/>
            <person name="Chawner M."/>
            <person name="Conti L."/>
            <person name="Costanzo S."/>
            <person name="Ewan R."/>
            <person name="Fahlgren N."/>
            <person name="Fischbach M.A."/>
            <person name="Fugelstad J."/>
            <person name="Gilroy E.M."/>
            <person name="Gnerre S."/>
            <person name="Green P.J."/>
            <person name="Grenville-Briggs L.J."/>
            <person name="Griffith J."/>
            <person name="Grunwald N.J."/>
            <person name="Horn K."/>
            <person name="Horner N.R."/>
            <person name="Hu C.H."/>
            <person name="Huitema E."/>
            <person name="Jeong D.H."/>
            <person name="Jones A.M."/>
            <person name="Jones J.D."/>
            <person name="Jones R.W."/>
            <person name="Karlsson E.K."/>
            <person name="Kunjeti S.G."/>
            <person name="Lamour K."/>
            <person name="Liu Z."/>
            <person name="Ma L."/>
            <person name="Maclean D."/>
            <person name="Chibucos M.C."/>
            <person name="McDonald H."/>
            <person name="McWalters J."/>
            <person name="Meijer H.J."/>
            <person name="Morgan W."/>
            <person name="Morris P.F."/>
            <person name="Munro C.A."/>
            <person name="O'Neill K."/>
            <person name="Ospina-Giraldo M."/>
            <person name="Pinzon A."/>
            <person name="Pritchard L."/>
            <person name="Ramsahoye B."/>
            <person name="Ren Q."/>
            <person name="Restrepo S."/>
            <person name="Roy S."/>
            <person name="Sadanandom A."/>
            <person name="Savidor A."/>
            <person name="Schornack S."/>
            <person name="Schwartz D.C."/>
            <person name="Schumann U.D."/>
            <person name="Schwessinger B."/>
            <person name="Seyer L."/>
            <person name="Sharpe T."/>
            <person name="Silvar C."/>
            <person name="Song J."/>
            <person name="Studholme D.J."/>
            <person name="Sykes S."/>
            <person name="Thines M."/>
            <person name="van de Vondervoort P.J."/>
            <person name="Phuntumart V."/>
            <person name="Wawra S."/>
            <person name="Weide R."/>
            <person name="Win J."/>
            <person name="Young C."/>
            <person name="Zhou S."/>
            <person name="Fry W."/>
            <person name="Meyers B.C."/>
            <person name="van West P."/>
            <person name="Ristaino J."/>
            <person name="Govers F."/>
            <person name="Birch P.R."/>
            <person name="Whisson S.C."/>
            <person name="Judelson H.S."/>
            <person name="Nusbaum C."/>
        </authorList>
    </citation>
    <scope>NUCLEOTIDE SEQUENCE [LARGE SCALE GENOMIC DNA]</scope>
    <source>
        <strain evidence="2">T30-4</strain>
    </source>
</reference>
<keyword evidence="2" id="KW-1185">Reference proteome</keyword>
<evidence type="ECO:0000313" key="2">
    <source>
        <dbReference type="Proteomes" id="UP000006643"/>
    </source>
</evidence>
<name>D0MQM8_PHYIT</name>
<dbReference type="VEuPathDB" id="FungiDB:PITG_00379"/>
<protein>
    <submittedName>
        <fullName evidence="1">Uncharacterized protein</fullName>
    </submittedName>
</protein>
<dbReference type="OrthoDB" id="68365at2759"/>
<dbReference type="AlphaFoldDB" id="D0MQM8"/>
<dbReference type="KEGG" id="pif:PITG_00379"/>
<dbReference type="GeneID" id="9477196"/>
<dbReference type="Proteomes" id="UP000006643">
    <property type="component" value="Unassembled WGS sequence"/>
</dbReference>
<gene>
    <name evidence="1" type="ORF">PITG_00379</name>
</gene>
<accession>D0MQM8</accession>
<sequence length="151" mass="16978">MLLDRNLNLVGIGEKCFRVAASNRDPEMANNAMSDVQWEVSYARQGALDLTATPGAAVFWPVLFTRDILALEYTRREQPQDKMFSVVWMALTPRKGICMKLLATQTGHLKTLQDCNMIKSGKPKASKATRKMRKPHFPGQQLNKIAVDITN</sequence>
<dbReference type="RefSeq" id="XP_002908983.1">
    <property type="nucleotide sequence ID" value="XM_002908937.1"/>
</dbReference>
<dbReference type="HOGENOM" id="CLU_1735020_0_0_1"/>
<dbReference type="EMBL" id="DS028118">
    <property type="protein sequence ID" value="EEY57797.1"/>
    <property type="molecule type" value="Genomic_DNA"/>
</dbReference>
<proteinExistence type="predicted"/>
<evidence type="ECO:0000313" key="1">
    <source>
        <dbReference type="EMBL" id="EEY57797.1"/>
    </source>
</evidence>
<organism evidence="1 2">
    <name type="scientific">Phytophthora infestans (strain T30-4)</name>
    <name type="common">Potato late blight agent</name>
    <dbReference type="NCBI Taxonomy" id="403677"/>
    <lineage>
        <taxon>Eukaryota</taxon>
        <taxon>Sar</taxon>
        <taxon>Stramenopiles</taxon>
        <taxon>Oomycota</taxon>
        <taxon>Peronosporomycetes</taxon>
        <taxon>Peronosporales</taxon>
        <taxon>Peronosporaceae</taxon>
        <taxon>Phytophthora</taxon>
    </lineage>
</organism>
<dbReference type="InParanoid" id="D0MQM8"/>
<dbReference type="OMA" id="EMANNAM"/>